<dbReference type="AlphaFoldDB" id="A0A2B4R811"/>
<proteinExistence type="predicted"/>
<name>A0A2B4R811_STYPI</name>
<evidence type="ECO:0000313" key="1">
    <source>
        <dbReference type="EMBL" id="PFX12497.1"/>
    </source>
</evidence>
<dbReference type="Proteomes" id="UP000225706">
    <property type="component" value="Unassembled WGS sequence"/>
</dbReference>
<accession>A0A2B4R811</accession>
<gene>
    <name evidence="1" type="ORF">AWC38_SpisGene23538</name>
</gene>
<organism evidence="1 2">
    <name type="scientific">Stylophora pistillata</name>
    <name type="common">Smooth cauliflower coral</name>
    <dbReference type="NCBI Taxonomy" id="50429"/>
    <lineage>
        <taxon>Eukaryota</taxon>
        <taxon>Metazoa</taxon>
        <taxon>Cnidaria</taxon>
        <taxon>Anthozoa</taxon>
        <taxon>Hexacorallia</taxon>
        <taxon>Scleractinia</taxon>
        <taxon>Astrocoeniina</taxon>
        <taxon>Pocilloporidae</taxon>
        <taxon>Stylophora</taxon>
    </lineage>
</organism>
<reference evidence="2" key="1">
    <citation type="journal article" date="2017" name="bioRxiv">
        <title>Comparative analysis of the genomes of Stylophora pistillata and Acropora digitifera provides evidence for extensive differences between species of corals.</title>
        <authorList>
            <person name="Voolstra C.R."/>
            <person name="Li Y."/>
            <person name="Liew Y.J."/>
            <person name="Baumgarten S."/>
            <person name="Zoccola D."/>
            <person name="Flot J.-F."/>
            <person name="Tambutte S."/>
            <person name="Allemand D."/>
            <person name="Aranda M."/>
        </authorList>
    </citation>
    <scope>NUCLEOTIDE SEQUENCE [LARGE SCALE GENOMIC DNA]</scope>
</reference>
<dbReference type="EMBL" id="LSMT01001335">
    <property type="protein sequence ID" value="PFX12497.1"/>
    <property type="molecule type" value="Genomic_DNA"/>
</dbReference>
<evidence type="ECO:0000313" key="2">
    <source>
        <dbReference type="Proteomes" id="UP000225706"/>
    </source>
</evidence>
<protein>
    <submittedName>
        <fullName evidence="1">Uncharacterized protein</fullName>
    </submittedName>
</protein>
<keyword evidence="2" id="KW-1185">Reference proteome</keyword>
<comment type="caution">
    <text evidence="1">The sequence shown here is derived from an EMBL/GenBank/DDBJ whole genome shotgun (WGS) entry which is preliminary data.</text>
</comment>
<sequence>MRKYLLKFRESVKSPVKLAEVSLHEISKLSTSQEPAVDTPEIIFIRLRSKSRKFREQLKGRPFSYVEQDLQNADNLYFTFVEISEDNFVKRLSINQDDSREYTVDEEDGSRHTHYGSLEAVNPERRLFGGAILKNPQGSCECVGMLDFKDDEAKTLSPVFFSNLQTRAGQCFSGQRNSNPQQGIVYMLYSHF</sequence>